<dbReference type="InterPro" id="IPR036013">
    <property type="entry name" value="Band_7/SPFH_dom_sf"/>
</dbReference>
<evidence type="ECO:0000256" key="2">
    <source>
        <dbReference type="SAM" id="MobiDB-lite"/>
    </source>
</evidence>
<dbReference type="InterPro" id="IPR001107">
    <property type="entry name" value="Band_7"/>
</dbReference>
<gene>
    <name evidence="4" type="ORF">ACFQE1_06030</name>
</gene>
<keyword evidence="1" id="KW-0175">Coiled coil</keyword>
<feature type="compositionally biased region" description="Polar residues" evidence="2">
    <location>
        <begin position="307"/>
        <end position="316"/>
    </location>
</feature>
<proteinExistence type="predicted"/>
<dbReference type="InterPro" id="IPR000163">
    <property type="entry name" value="Prohibitin"/>
</dbReference>
<dbReference type="PANTHER" id="PTHR23222">
    <property type="entry name" value="PROHIBITIN"/>
    <property type="match status" value="1"/>
</dbReference>
<reference evidence="4 5" key="1">
    <citation type="journal article" date="2019" name="Int. J. Syst. Evol. Microbiol.">
        <title>The Global Catalogue of Microorganisms (GCM) 10K type strain sequencing project: providing services to taxonomists for standard genome sequencing and annotation.</title>
        <authorList>
            <consortium name="The Broad Institute Genomics Platform"/>
            <consortium name="The Broad Institute Genome Sequencing Center for Infectious Disease"/>
            <person name="Wu L."/>
            <person name="Ma J."/>
        </authorList>
    </citation>
    <scope>NUCLEOTIDE SEQUENCE [LARGE SCALE GENOMIC DNA]</scope>
    <source>
        <strain evidence="4 5">NBRC 111368</strain>
    </source>
</reference>
<evidence type="ECO:0000313" key="4">
    <source>
        <dbReference type="EMBL" id="MFC6723937.1"/>
    </source>
</evidence>
<dbReference type="CDD" id="cd03401">
    <property type="entry name" value="SPFH_prohibitin"/>
    <property type="match status" value="1"/>
</dbReference>
<dbReference type="PANTHER" id="PTHR23222:SF0">
    <property type="entry name" value="PROHIBITIN 1"/>
    <property type="match status" value="1"/>
</dbReference>
<accession>A0ABD5RYU1</accession>
<dbReference type="SMART" id="SM00244">
    <property type="entry name" value="PHB"/>
    <property type="match status" value="1"/>
</dbReference>
<keyword evidence="5" id="KW-1185">Reference proteome</keyword>
<feature type="region of interest" description="Disordered" evidence="2">
    <location>
        <begin position="77"/>
        <end position="98"/>
    </location>
</feature>
<feature type="domain" description="Band 7" evidence="3">
    <location>
        <begin position="34"/>
        <end position="213"/>
    </location>
</feature>
<dbReference type="AlphaFoldDB" id="A0ABD5RYU1"/>
<dbReference type="Proteomes" id="UP001596328">
    <property type="component" value="Unassembled WGS sequence"/>
</dbReference>
<dbReference type="PRINTS" id="PR00679">
    <property type="entry name" value="PROHIBITIN"/>
</dbReference>
<feature type="coiled-coil region" evidence="1">
    <location>
        <begin position="205"/>
        <end position="257"/>
    </location>
</feature>
<dbReference type="Gene3D" id="3.30.479.30">
    <property type="entry name" value="Band 7 domain"/>
    <property type="match status" value="1"/>
</dbReference>
<dbReference type="SUPFAM" id="SSF117892">
    <property type="entry name" value="Band 7/SPFH domain"/>
    <property type="match status" value="1"/>
</dbReference>
<dbReference type="Pfam" id="PF01145">
    <property type="entry name" value="Band_7"/>
    <property type="match status" value="1"/>
</dbReference>
<name>A0ABD5RYU1_9EURY</name>
<organism evidence="4 5">
    <name type="scientific">Halobium palmae</name>
    <dbReference type="NCBI Taxonomy" id="1776492"/>
    <lineage>
        <taxon>Archaea</taxon>
        <taxon>Methanobacteriati</taxon>
        <taxon>Methanobacteriota</taxon>
        <taxon>Stenosarchaea group</taxon>
        <taxon>Halobacteria</taxon>
        <taxon>Halobacteriales</taxon>
        <taxon>Haloferacaceae</taxon>
        <taxon>Halobium</taxon>
    </lineage>
</organism>
<protein>
    <submittedName>
        <fullName evidence="4">SPFH domain-containing protein</fullName>
    </submittedName>
</protein>
<sequence length="316" mass="34254">MSSDPPLDASSLPTSAAAIGLVLILLVAAVGGVMAFEGVDEGNVKVIKNQGAVTGAVLEPGWHFITPVVQSTVSVPTRPQTYTMSQQSGEGEKSNRDDSVRVLTQDGLHVDVDVTVRYRVTPRDAPQFHEEYRDLPTAETRLIRPTVRSVLRTEGGNIDVTEIYTGEGQTRLKLAVEGALKNETGGSGIVIESVQIRNVRLPTEYAKSIEQKKVKQQKIEEAEYEIQVAEKNKQRQVIEAEAEAEQIRIKGEALRENPEVLDLRYIEALRENENTIYVPAQGGVTLTRDVGQSRTPARGGEVPVGNASGTGNASTS</sequence>
<evidence type="ECO:0000259" key="3">
    <source>
        <dbReference type="SMART" id="SM00244"/>
    </source>
</evidence>
<evidence type="ECO:0000313" key="5">
    <source>
        <dbReference type="Proteomes" id="UP001596328"/>
    </source>
</evidence>
<comment type="caution">
    <text evidence="4">The sequence shown here is derived from an EMBL/GenBank/DDBJ whole genome shotgun (WGS) entry which is preliminary data.</text>
</comment>
<dbReference type="EMBL" id="JBHSWU010000071">
    <property type="protein sequence ID" value="MFC6723937.1"/>
    <property type="molecule type" value="Genomic_DNA"/>
</dbReference>
<evidence type="ECO:0000256" key="1">
    <source>
        <dbReference type="SAM" id="Coils"/>
    </source>
</evidence>
<feature type="compositionally biased region" description="Polar residues" evidence="2">
    <location>
        <begin position="78"/>
        <end position="89"/>
    </location>
</feature>
<feature type="region of interest" description="Disordered" evidence="2">
    <location>
        <begin position="290"/>
        <end position="316"/>
    </location>
</feature>